<dbReference type="PANTHER" id="PTHR34322:SF2">
    <property type="entry name" value="TRANSPOSASE IS200-LIKE DOMAIN-CONTAINING PROTEIN"/>
    <property type="match status" value="1"/>
</dbReference>
<dbReference type="Pfam" id="PF01797">
    <property type="entry name" value="Y1_Tnp"/>
    <property type="match status" value="1"/>
</dbReference>
<sequence>MESCASYDGFHTFNQKDYLRFVEIFNYYKLIKPPIRFSYYLRLPDERKEQLLSNIVNSQRKVKVICYCLMPNHFHLLIKQIADFGVSNFLSQSTNSYTRYFNTKRFRKGPIFQGTFKSVGIESEEQLIHVSRYIHINPYSAGVVKTTKDLENYPFSSFSEFISDEVSPICDKQPVLSLFPSKEEYRKFVLNQADNQRQIEFIKHLVLDT</sequence>
<dbReference type="EMBL" id="LCNM01000004">
    <property type="protein sequence ID" value="KKU56703.1"/>
    <property type="molecule type" value="Genomic_DNA"/>
</dbReference>
<evidence type="ECO:0000313" key="2">
    <source>
        <dbReference type="EMBL" id="KKU56703.1"/>
    </source>
</evidence>
<organism evidence="2 3">
    <name type="scientific">Candidatus Amesbacteria bacterium GW2011_GWA2_47_11</name>
    <dbReference type="NCBI Taxonomy" id="1618357"/>
    <lineage>
        <taxon>Bacteria</taxon>
        <taxon>Candidatus Amesiibacteriota</taxon>
    </lineage>
</organism>
<accession>A0A0G1TRD2</accession>
<proteinExistence type="predicted"/>
<reference evidence="2 3" key="1">
    <citation type="journal article" date="2015" name="Nature">
        <title>rRNA introns, odd ribosomes, and small enigmatic genomes across a large radiation of phyla.</title>
        <authorList>
            <person name="Brown C.T."/>
            <person name="Hug L.A."/>
            <person name="Thomas B.C."/>
            <person name="Sharon I."/>
            <person name="Castelle C.J."/>
            <person name="Singh A."/>
            <person name="Wilkins M.J."/>
            <person name="Williams K.H."/>
            <person name="Banfield J.F."/>
        </authorList>
    </citation>
    <scope>NUCLEOTIDE SEQUENCE [LARGE SCALE GENOMIC DNA]</scope>
</reference>
<dbReference type="SUPFAM" id="SSF143422">
    <property type="entry name" value="Transposase IS200-like"/>
    <property type="match status" value="1"/>
</dbReference>
<gene>
    <name evidence="2" type="ORF">UX78_C0004G0029</name>
</gene>
<dbReference type="Gene3D" id="3.30.70.1290">
    <property type="entry name" value="Transposase IS200-like"/>
    <property type="match status" value="1"/>
</dbReference>
<dbReference type="GO" id="GO:0003677">
    <property type="term" value="F:DNA binding"/>
    <property type="evidence" value="ECO:0007669"/>
    <property type="project" value="InterPro"/>
</dbReference>
<comment type="caution">
    <text evidence="2">The sequence shown here is derived from an EMBL/GenBank/DDBJ whole genome shotgun (WGS) entry which is preliminary data.</text>
</comment>
<dbReference type="AlphaFoldDB" id="A0A0G1TRD2"/>
<protein>
    <recommendedName>
        <fullName evidence="1">Transposase IS200-like domain-containing protein</fullName>
    </recommendedName>
</protein>
<dbReference type="GO" id="GO:0004803">
    <property type="term" value="F:transposase activity"/>
    <property type="evidence" value="ECO:0007669"/>
    <property type="project" value="InterPro"/>
</dbReference>
<dbReference type="Proteomes" id="UP000034607">
    <property type="component" value="Unassembled WGS sequence"/>
</dbReference>
<evidence type="ECO:0000259" key="1">
    <source>
        <dbReference type="SMART" id="SM01321"/>
    </source>
</evidence>
<dbReference type="PANTHER" id="PTHR34322">
    <property type="entry name" value="TRANSPOSASE, Y1_TNP DOMAIN-CONTAINING"/>
    <property type="match status" value="1"/>
</dbReference>
<evidence type="ECO:0000313" key="3">
    <source>
        <dbReference type="Proteomes" id="UP000034607"/>
    </source>
</evidence>
<dbReference type="SMART" id="SM01321">
    <property type="entry name" value="Y1_Tnp"/>
    <property type="match status" value="1"/>
</dbReference>
<dbReference type="GO" id="GO:0006313">
    <property type="term" value="P:DNA transposition"/>
    <property type="evidence" value="ECO:0007669"/>
    <property type="project" value="InterPro"/>
</dbReference>
<dbReference type="InterPro" id="IPR002686">
    <property type="entry name" value="Transposase_17"/>
</dbReference>
<name>A0A0G1TRD2_9BACT</name>
<feature type="domain" description="Transposase IS200-like" evidence="1">
    <location>
        <begin position="43"/>
        <end position="137"/>
    </location>
</feature>
<dbReference type="InterPro" id="IPR036515">
    <property type="entry name" value="Transposase_17_sf"/>
</dbReference>